<reference evidence="4" key="1">
    <citation type="submission" date="2017-05" db="EMBL/GenBank/DDBJ databases">
        <authorList>
            <person name="Rodrigo-Torres L."/>
            <person name="Arahal R. D."/>
            <person name="Lucena T."/>
        </authorList>
    </citation>
    <scope>NUCLEOTIDE SEQUENCE [LARGE SCALE GENOMIC DNA]</scope>
    <source>
        <strain evidence="4">CECT 8649</strain>
    </source>
</reference>
<gene>
    <name evidence="3" type="ORF">TRP8649_03852</name>
</gene>
<proteinExistence type="predicted"/>
<keyword evidence="1" id="KW-0732">Signal</keyword>
<dbReference type="InterPro" id="IPR000572">
    <property type="entry name" value="OxRdtase_Mopterin-bd_dom"/>
</dbReference>
<evidence type="ECO:0000256" key="1">
    <source>
        <dbReference type="SAM" id="SignalP"/>
    </source>
</evidence>
<protein>
    <submittedName>
        <fullName evidence="3">Oxidoreductase molybdopterin binding domain protein</fullName>
    </submittedName>
</protein>
<evidence type="ECO:0000313" key="3">
    <source>
        <dbReference type="EMBL" id="SMX29713.1"/>
    </source>
</evidence>
<dbReference type="InterPro" id="IPR036374">
    <property type="entry name" value="OxRdtase_Mopterin-bd_sf"/>
</dbReference>
<dbReference type="Proteomes" id="UP000225972">
    <property type="component" value="Unassembled WGS sequence"/>
</dbReference>
<keyword evidence="4" id="KW-1185">Reference proteome</keyword>
<dbReference type="SUPFAM" id="SSF56524">
    <property type="entry name" value="Oxidoreductase molybdopterin-binding domain"/>
    <property type="match status" value="1"/>
</dbReference>
<feature type="chain" id="PRO_5012601975" evidence="1">
    <location>
        <begin position="26"/>
        <end position="169"/>
    </location>
</feature>
<sequence>MFGSLNRFLTSAILILFGLSTFATAMEAPSGPILLRVSGEIGVFNADAEAQFDREMLAALDWRDVDTYVSFDDGRHRFSGPTLASLLTYLGVEGGTLRATALDDYAIDIPVQDAQAHNVILALERDGKPLRIRDRGPIWVVYPASDPSQVNDLHSARMIWQLKSIEVKP</sequence>
<evidence type="ECO:0000313" key="4">
    <source>
        <dbReference type="Proteomes" id="UP000225972"/>
    </source>
</evidence>
<name>A0A238JH38_9RHOB</name>
<feature type="domain" description="Oxidoreductase molybdopterin-binding" evidence="2">
    <location>
        <begin position="76"/>
        <end position="143"/>
    </location>
</feature>
<accession>A0A238JH38</accession>
<organism evidence="3 4">
    <name type="scientific">Pelagimonas phthalicica</name>
    <dbReference type="NCBI Taxonomy" id="1037362"/>
    <lineage>
        <taxon>Bacteria</taxon>
        <taxon>Pseudomonadati</taxon>
        <taxon>Pseudomonadota</taxon>
        <taxon>Alphaproteobacteria</taxon>
        <taxon>Rhodobacterales</taxon>
        <taxon>Roseobacteraceae</taxon>
        <taxon>Pelagimonas</taxon>
    </lineage>
</organism>
<feature type="signal peptide" evidence="1">
    <location>
        <begin position="1"/>
        <end position="25"/>
    </location>
</feature>
<dbReference type="OrthoDB" id="9798763at2"/>
<dbReference type="Pfam" id="PF00174">
    <property type="entry name" value="Oxidored_molyb"/>
    <property type="match status" value="1"/>
</dbReference>
<dbReference type="Gene3D" id="3.90.420.10">
    <property type="entry name" value="Oxidoreductase, molybdopterin-binding domain"/>
    <property type="match status" value="1"/>
</dbReference>
<dbReference type="AlphaFoldDB" id="A0A238JH38"/>
<dbReference type="EMBL" id="FXXP01000003">
    <property type="protein sequence ID" value="SMX29713.1"/>
    <property type="molecule type" value="Genomic_DNA"/>
</dbReference>
<evidence type="ECO:0000259" key="2">
    <source>
        <dbReference type="Pfam" id="PF00174"/>
    </source>
</evidence>